<dbReference type="PROSITE" id="PS01063">
    <property type="entry name" value="SIGMA70_ECF"/>
    <property type="match status" value="1"/>
</dbReference>
<dbReference type="Pfam" id="PF08281">
    <property type="entry name" value="Sigma70_r4_2"/>
    <property type="match status" value="1"/>
</dbReference>
<dbReference type="EMBL" id="SMLW01000596">
    <property type="protein sequence ID" value="MTI26751.1"/>
    <property type="molecule type" value="Genomic_DNA"/>
</dbReference>
<dbReference type="Gene3D" id="1.10.10.10">
    <property type="entry name" value="Winged helix-like DNA-binding domain superfamily/Winged helix DNA-binding domain"/>
    <property type="match status" value="1"/>
</dbReference>
<feature type="domain" description="RNA polymerase sigma factor 70 region 4 type 2" evidence="8">
    <location>
        <begin position="119"/>
        <end position="171"/>
    </location>
</feature>
<sequence length="178" mass="21055">MEEAELVRLFRHADTRREAFAKLVQQYQQKVYGIVRKMVISHDDADDVVQEVFVKIWHNLDKFKGESGLFTWIYRIATNESLQFLRKKRRRMFFSADITEVLINNLTSEVHLDGDEVQLKLQKAILQLPDKQRLVFNLKYYEELKYEQIAEITDSSVGSLKASYHHATKKIEEYLQGN</sequence>
<evidence type="ECO:0000313" key="10">
    <source>
        <dbReference type="Proteomes" id="UP000798808"/>
    </source>
</evidence>
<reference evidence="9 10" key="1">
    <citation type="submission" date="2019-02" db="EMBL/GenBank/DDBJ databases">
        <authorList>
            <person name="Goldberg S.R."/>
            <person name="Haltli B.A."/>
            <person name="Correa H."/>
            <person name="Russell K.G."/>
        </authorList>
    </citation>
    <scope>NUCLEOTIDE SEQUENCE [LARGE SCALE GENOMIC DNA]</scope>
    <source>
        <strain evidence="9 10">JCM 16186</strain>
    </source>
</reference>
<keyword evidence="4 6" id="KW-0238">DNA-binding</keyword>
<dbReference type="InterPro" id="IPR013325">
    <property type="entry name" value="RNA_pol_sigma_r2"/>
</dbReference>
<evidence type="ECO:0000256" key="4">
    <source>
        <dbReference type="ARBA" id="ARBA00023125"/>
    </source>
</evidence>
<evidence type="ECO:0000259" key="8">
    <source>
        <dbReference type="Pfam" id="PF08281"/>
    </source>
</evidence>
<keyword evidence="5 6" id="KW-0804">Transcription</keyword>
<dbReference type="InterPro" id="IPR014284">
    <property type="entry name" value="RNA_pol_sigma-70_dom"/>
</dbReference>
<evidence type="ECO:0000256" key="3">
    <source>
        <dbReference type="ARBA" id="ARBA00023082"/>
    </source>
</evidence>
<keyword evidence="2 6" id="KW-0805">Transcription regulation</keyword>
<keyword evidence="10" id="KW-1185">Reference proteome</keyword>
<dbReference type="PANTHER" id="PTHR43133">
    <property type="entry name" value="RNA POLYMERASE ECF-TYPE SIGMA FACTO"/>
    <property type="match status" value="1"/>
</dbReference>
<gene>
    <name evidence="9" type="ORF">E1163_17485</name>
</gene>
<dbReference type="InterPro" id="IPR007627">
    <property type="entry name" value="RNA_pol_sigma70_r2"/>
</dbReference>
<evidence type="ECO:0000256" key="5">
    <source>
        <dbReference type="ARBA" id="ARBA00023163"/>
    </source>
</evidence>
<accession>A0ABW9RS62</accession>
<feature type="domain" description="RNA polymerase sigma-70 region 2" evidence="7">
    <location>
        <begin position="23"/>
        <end position="91"/>
    </location>
</feature>
<dbReference type="Gene3D" id="1.10.1740.10">
    <property type="match status" value="1"/>
</dbReference>
<dbReference type="NCBIfam" id="TIGR02937">
    <property type="entry name" value="sigma70-ECF"/>
    <property type="match status" value="1"/>
</dbReference>
<dbReference type="Proteomes" id="UP000798808">
    <property type="component" value="Unassembled WGS sequence"/>
</dbReference>
<evidence type="ECO:0000256" key="2">
    <source>
        <dbReference type="ARBA" id="ARBA00023015"/>
    </source>
</evidence>
<name>A0ABW9RS62_9BACT</name>
<protein>
    <recommendedName>
        <fullName evidence="6">RNA polymerase sigma factor</fullName>
    </recommendedName>
</protein>
<dbReference type="SUPFAM" id="SSF88946">
    <property type="entry name" value="Sigma2 domain of RNA polymerase sigma factors"/>
    <property type="match status" value="1"/>
</dbReference>
<dbReference type="SUPFAM" id="SSF88659">
    <property type="entry name" value="Sigma3 and sigma4 domains of RNA polymerase sigma factors"/>
    <property type="match status" value="1"/>
</dbReference>
<dbReference type="Pfam" id="PF04542">
    <property type="entry name" value="Sigma70_r2"/>
    <property type="match status" value="1"/>
</dbReference>
<dbReference type="CDD" id="cd06171">
    <property type="entry name" value="Sigma70_r4"/>
    <property type="match status" value="1"/>
</dbReference>
<dbReference type="InterPro" id="IPR039425">
    <property type="entry name" value="RNA_pol_sigma-70-like"/>
</dbReference>
<comment type="caution">
    <text evidence="9">The sequence shown here is derived from an EMBL/GenBank/DDBJ whole genome shotgun (WGS) entry which is preliminary data.</text>
</comment>
<evidence type="ECO:0000256" key="6">
    <source>
        <dbReference type="RuleBase" id="RU000716"/>
    </source>
</evidence>
<dbReference type="PANTHER" id="PTHR43133:SF51">
    <property type="entry name" value="RNA POLYMERASE SIGMA FACTOR"/>
    <property type="match status" value="1"/>
</dbReference>
<dbReference type="InterPro" id="IPR013249">
    <property type="entry name" value="RNA_pol_sigma70_r4_t2"/>
</dbReference>
<evidence type="ECO:0000259" key="7">
    <source>
        <dbReference type="Pfam" id="PF04542"/>
    </source>
</evidence>
<evidence type="ECO:0000313" key="9">
    <source>
        <dbReference type="EMBL" id="MTI26751.1"/>
    </source>
</evidence>
<organism evidence="9 10">
    <name type="scientific">Fulvivirga kasyanovii</name>
    <dbReference type="NCBI Taxonomy" id="396812"/>
    <lineage>
        <taxon>Bacteria</taxon>
        <taxon>Pseudomonadati</taxon>
        <taxon>Bacteroidota</taxon>
        <taxon>Cytophagia</taxon>
        <taxon>Cytophagales</taxon>
        <taxon>Fulvivirgaceae</taxon>
        <taxon>Fulvivirga</taxon>
    </lineage>
</organism>
<evidence type="ECO:0000256" key="1">
    <source>
        <dbReference type="ARBA" id="ARBA00010641"/>
    </source>
</evidence>
<comment type="similarity">
    <text evidence="1 6">Belongs to the sigma-70 factor family. ECF subfamily.</text>
</comment>
<dbReference type="InterPro" id="IPR013324">
    <property type="entry name" value="RNA_pol_sigma_r3/r4-like"/>
</dbReference>
<dbReference type="InterPro" id="IPR036388">
    <property type="entry name" value="WH-like_DNA-bd_sf"/>
</dbReference>
<proteinExistence type="inferred from homology"/>
<keyword evidence="3 6" id="KW-0731">Sigma factor</keyword>
<dbReference type="InterPro" id="IPR000838">
    <property type="entry name" value="RNA_pol_sigma70_ECF_CS"/>
</dbReference>
<dbReference type="RefSeq" id="WP_343033869.1">
    <property type="nucleotide sequence ID" value="NZ_BAAAFL010000010.1"/>
</dbReference>